<protein>
    <submittedName>
        <fullName evidence="1">Uncharacterized protein</fullName>
    </submittedName>
</protein>
<sequence>MLFSSDKRLYKFIQISVNLAFGERRYVQGAKAFLLRTIGQWVSPVKEAKIITRGNMLIPARNYHIGVRPTINPASLEHPYLFAQLIIAVKEEDDLLTVLEAFDCRPV</sequence>
<evidence type="ECO:0000313" key="2">
    <source>
        <dbReference type="Proteomes" id="UP000033423"/>
    </source>
</evidence>
<dbReference type="AlphaFoldDB" id="A0A0F3GYY1"/>
<gene>
    <name evidence="1" type="ORF">MBAV_001917</name>
</gene>
<keyword evidence="2" id="KW-1185">Reference proteome</keyword>
<accession>A0A0F3GYY1</accession>
<proteinExistence type="predicted"/>
<dbReference type="Proteomes" id="UP000033423">
    <property type="component" value="Unassembled WGS sequence"/>
</dbReference>
<dbReference type="EMBL" id="LACI01000820">
    <property type="protein sequence ID" value="KJU85888.1"/>
    <property type="molecule type" value="Genomic_DNA"/>
</dbReference>
<reference evidence="1 2" key="1">
    <citation type="submission" date="2015-02" db="EMBL/GenBank/DDBJ databases">
        <title>Single-cell genomics of uncultivated deep-branching MTB reveals a conserved set of magnetosome genes.</title>
        <authorList>
            <person name="Kolinko S."/>
            <person name="Richter M."/>
            <person name="Glockner F.O."/>
            <person name="Brachmann A."/>
            <person name="Schuler D."/>
        </authorList>
    </citation>
    <scope>NUCLEOTIDE SEQUENCE [LARGE SCALE GENOMIC DNA]</scope>
    <source>
        <strain evidence="1">TM-1</strain>
    </source>
</reference>
<evidence type="ECO:0000313" key="1">
    <source>
        <dbReference type="EMBL" id="KJU85888.1"/>
    </source>
</evidence>
<name>A0A0F3GYY1_9BACT</name>
<organism evidence="1 2">
    <name type="scientific">Candidatus Magnetobacterium bavaricum</name>
    <dbReference type="NCBI Taxonomy" id="29290"/>
    <lineage>
        <taxon>Bacteria</taxon>
        <taxon>Pseudomonadati</taxon>
        <taxon>Nitrospirota</taxon>
        <taxon>Thermodesulfovibrionia</taxon>
        <taxon>Thermodesulfovibrionales</taxon>
        <taxon>Candidatus Magnetobacteriaceae</taxon>
        <taxon>Candidatus Magnetobacterium</taxon>
    </lineage>
</organism>
<comment type="caution">
    <text evidence="1">The sequence shown here is derived from an EMBL/GenBank/DDBJ whole genome shotgun (WGS) entry which is preliminary data.</text>
</comment>